<gene>
    <name evidence="2" type="ORF">PIB30_038567</name>
</gene>
<feature type="region of interest" description="Disordered" evidence="1">
    <location>
        <begin position="106"/>
        <end position="125"/>
    </location>
</feature>
<evidence type="ECO:0000313" key="3">
    <source>
        <dbReference type="Proteomes" id="UP001341840"/>
    </source>
</evidence>
<dbReference type="Proteomes" id="UP001341840">
    <property type="component" value="Unassembled WGS sequence"/>
</dbReference>
<dbReference type="EMBL" id="JASCZI010272060">
    <property type="protein sequence ID" value="MED6219737.1"/>
    <property type="molecule type" value="Genomic_DNA"/>
</dbReference>
<reference evidence="2 3" key="1">
    <citation type="journal article" date="2023" name="Plants (Basel)">
        <title>Bridging the Gap: Combining Genomics and Transcriptomics Approaches to Understand Stylosanthes scabra, an Orphan Legume from the Brazilian Caatinga.</title>
        <authorList>
            <person name="Ferreira-Neto J.R.C."/>
            <person name="da Silva M.D."/>
            <person name="Binneck E."/>
            <person name="de Melo N.F."/>
            <person name="da Silva R.H."/>
            <person name="de Melo A.L.T.M."/>
            <person name="Pandolfi V."/>
            <person name="Bustamante F.O."/>
            <person name="Brasileiro-Vidal A.C."/>
            <person name="Benko-Iseppon A.M."/>
        </authorList>
    </citation>
    <scope>NUCLEOTIDE SEQUENCE [LARGE SCALE GENOMIC DNA]</scope>
    <source>
        <tissue evidence="2">Leaves</tissue>
    </source>
</reference>
<proteinExistence type="predicted"/>
<evidence type="ECO:0008006" key="4">
    <source>
        <dbReference type="Google" id="ProtNLM"/>
    </source>
</evidence>
<organism evidence="2 3">
    <name type="scientific">Stylosanthes scabra</name>
    <dbReference type="NCBI Taxonomy" id="79078"/>
    <lineage>
        <taxon>Eukaryota</taxon>
        <taxon>Viridiplantae</taxon>
        <taxon>Streptophyta</taxon>
        <taxon>Embryophyta</taxon>
        <taxon>Tracheophyta</taxon>
        <taxon>Spermatophyta</taxon>
        <taxon>Magnoliopsida</taxon>
        <taxon>eudicotyledons</taxon>
        <taxon>Gunneridae</taxon>
        <taxon>Pentapetalae</taxon>
        <taxon>rosids</taxon>
        <taxon>fabids</taxon>
        <taxon>Fabales</taxon>
        <taxon>Fabaceae</taxon>
        <taxon>Papilionoideae</taxon>
        <taxon>50 kb inversion clade</taxon>
        <taxon>dalbergioids sensu lato</taxon>
        <taxon>Dalbergieae</taxon>
        <taxon>Pterocarpus clade</taxon>
        <taxon>Stylosanthes</taxon>
    </lineage>
</organism>
<feature type="compositionally biased region" description="Polar residues" evidence="1">
    <location>
        <begin position="115"/>
        <end position="125"/>
    </location>
</feature>
<evidence type="ECO:0000313" key="2">
    <source>
        <dbReference type="EMBL" id="MED6219737.1"/>
    </source>
</evidence>
<accession>A0ABU6ZAX7</accession>
<comment type="caution">
    <text evidence="2">The sequence shown here is derived from an EMBL/GenBank/DDBJ whole genome shotgun (WGS) entry which is preliminary data.</text>
</comment>
<sequence length="125" mass="14092">MSRAICFLVEVSVITSPSHGRYYANKWQATHRDSGYTIKKPKTGTNMVEITRFHPPNNVDRHFLSPTPNVFHTSLPKRVTPLTLLLPGAFPCGTSHVPLLNPRTRITPRKRKSATPVTWQSTMTV</sequence>
<evidence type="ECO:0000256" key="1">
    <source>
        <dbReference type="SAM" id="MobiDB-lite"/>
    </source>
</evidence>
<keyword evidence="3" id="KW-1185">Reference proteome</keyword>
<protein>
    <recommendedName>
        <fullName evidence="4">Secreted protein</fullName>
    </recommendedName>
</protein>
<name>A0ABU6ZAX7_9FABA</name>